<dbReference type="InterPro" id="IPR011009">
    <property type="entry name" value="Kinase-like_dom_sf"/>
</dbReference>
<dbReference type="OrthoDB" id="301415at2759"/>
<feature type="domain" description="Alpha-type protein kinase" evidence="4">
    <location>
        <begin position="40"/>
        <end position="115"/>
    </location>
</feature>
<dbReference type="GO" id="GO:0005524">
    <property type="term" value="F:ATP binding"/>
    <property type="evidence" value="ECO:0007669"/>
    <property type="project" value="InterPro"/>
</dbReference>
<comment type="caution">
    <text evidence="5">The sequence shown here is derived from an EMBL/GenBank/DDBJ whole genome shotgun (WGS) entry which is preliminary data.</text>
</comment>
<dbReference type="STRING" id="93625.A0A409XUK4"/>
<evidence type="ECO:0000256" key="3">
    <source>
        <dbReference type="ARBA" id="ARBA00022777"/>
    </source>
</evidence>
<dbReference type="AlphaFoldDB" id="A0A409XUK4"/>
<organism evidence="5 6">
    <name type="scientific">Psilocybe cyanescens</name>
    <dbReference type="NCBI Taxonomy" id="93625"/>
    <lineage>
        <taxon>Eukaryota</taxon>
        <taxon>Fungi</taxon>
        <taxon>Dikarya</taxon>
        <taxon>Basidiomycota</taxon>
        <taxon>Agaricomycotina</taxon>
        <taxon>Agaricomycetes</taxon>
        <taxon>Agaricomycetidae</taxon>
        <taxon>Agaricales</taxon>
        <taxon>Agaricineae</taxon>
        <taxon>Strophariaceae</taxon>
        <taxon>Psilocybe</taxon>
    </lineage>
</organism>
<dbReference type="Gene3D" id="3.20.200.10">
    <property type="entry name" value="MHCK/EF2 kinase"/>
    <property type="match status" value="1"/>
</dbReference>
<dbReference type="Pfam" id="PF02816">
    <property type="entry name" value="Alpha_kinase"/>
    <property type="match status" value="1"/>
</dbReference>
<reference evidence="5 6" key="1">
    <citation type="journal article" date="2018" name="Evol. Lett.">
        <title>Horizontal gene cluster transfer increased hallucinogenic mushroom diversity.</title>
        <authorList>
            <person name="Reynolds H.T."/>
            <person name="Vijayakumar V."/>
            <person name="Gluck-Thaler E."/>
            <person name="Korotkin H.B."/>
            <person name="Matheny P.B."/>
            <person name="Slot J.C."/>
        </authorList>
    </citation>
    <scope>NUCLEOTIDE SEQUENCE [LARGE SCALE GENOMIC DNA]</scope>
    <source>
        <strain evidence="5 6">2631</strain>
    </source>
</reference>
<keyword evidence="2" id="KW-0808">Transferase</keyword>
<gene>
    <name evidence="5" type="ORF">CVT25_014166</name>
</gene>
<dbReference type="InParanoid" id="A0A409XUK4"/>
<evidence type="ECO:0000259" key="4">
    <source>
        <dbReference type="Pfam" id="PF02816"/>
    </source>
</evidence>
<keyword evidence="3" id="KW-0418">Kinase</keyword>
<keyword evidence="6" id="KW-1185">Reference proteome</keyword>
<evidence type="ECO:0000256" key="2">
    <source>
        <dbReference type="ARBA" id="ARBA00022679"/>
    </source>
</evidence>
<evidence type="ECO:0000313" key="6">
    <source>
        <dbReference type="Proteomes" id="UP000283269"/>
    </source>
</evidence>
<evidence type="ECO:0000313" key="5">
    <source>
        <dbReference type="EMBL" id="PPQ94512.1"/>
    </source>
</evidence>
<protein>
    <recommendedName>
        <fullName evidence="4">Alpha-type protein kinase domain-containing protein</fullName>
    </recommendedName>
</protein>
<dbReference type="GO" id="GO:0004674">
    <property type="term" value="F:protein serine/threonine kinase activity"/>
    <property type="evidence" value="ECO:0007669"/>
    <property type="project" value="UniProtKB-KW"/>
</dbReference>
<evidence type="ECO:0000256" key="1">
    <source>
        <dbReference type="ARBA" id="ARBA00022527"/>
    </source>
</evidence>
<name>A0A409XUK4_PSICY</name>
<keyword evidence="1" id="KW-0723">Serine/threonine-protein kinase</keyword>
<accession>A0A409XUK4</accession>
<dbReference type="InterPro" id="IPR004166">
    <property type="entry name" value="a-kinase_dom"/>
</dbReference>
<dbReference type="SUPFAM" id="SSF56112">
    <property type="entry name" value="Protein kinase-like (PK-like)"/>
    <property type="match status" value="1"/>
</dbReference>
<sequence>MVQVTPPFPIPELRFVHAGIAFAQKEIDIAGSNHSSLCASYLLEELIQSTELPFQKYIHNGDATPLQDPWEKGYDTGIFLCFIQHIQYQETAHQAYISDFQGGKTLLTDPQVMTNPSRPWA</sequence>
<dbReference type="Proteomes" id="UP000283269">
    <property type="component" value="Unassembled WGS sequence"/>
</dbReference>
<dbReference type="EMBL" id="NHYD01000325">
    <property type="protein sequence ID" value="PPQ94512.1"/>
    <property type="molecule type" value="Genomic_DNA"/>
</dbReference>
<proteinExistence type="predicted"/>